<organism evidence="15 16">
    <name type="scientific">Candidatus Woesebacteria bacterium RIFCSPLOWO2_01_FULL_44_14</name>
    <dbReference type="NCBI Taxonomy" id="1802525"/>
    <lineage>
        <taxon>Bacteria</taxon>
        <taxon>Candidatus Woeseibacteriota</taxon>
    </lineage>
</organism>
<evidence type="ECO:0000256" key="1">
    <source>
        <dbReference type="ARBA" id="ARBA00001947"/>
    </source>
</evidence>
<dbReference type="InterPro" id="IPR008915">
    <property type="entry name" value="Peptidase_M50"/>
</dbReference>
<feature type="transmembrane region" description="Helical" evidence="13">
    <location>
        <begin position="127"/>
        <end position="149"/>
    </location>
</feature>
<evidence type="ECO:0000256" key="8">
    <source>
        <dbReference type="ARBA" id="ARBA00022801"/>
    </source>
</evidence>
<evidence type="ECO:0000259" key="14">
    <source>
        <dbReference type="Pfam" id="PF02163"/>
    </source>
</evidence>
<feature type="transmembrane region" description="Helical" evidence="13">
    <location>
        <begin position="91"/>
        <end position="115"/>
    </location>
</feature>
<dbReference type="EMBL" id="MGHL01000001">
    <property type="protein sequence ID" value="OGM70931.1"/>
    <property type="molecule type" value="Genomic_DNA"/>
</dbReference>
<name>A0A1F8C3Q4_9BACT</name>
<evidence type="ECO:0000256" key="5">
    <source>
        <dbReference type="ARBA" id="ARBA00022670"/>
    </source>
</evidence>
<keyword evidence="9" id="KW-0862">Zinc</keyword>
<keyword evidence="8" id="KW-0378">Hydrolase</keyword>
<feature type="domain" description="Peptidase M50" evidence="14">
    <location>
        <begin position="125"/>
        <end position="181"/>
    </location>
</feature>
<dbReference type="Proteomes" id="UP000178429">
    <property type="component" value="Unassembled WGS sequence"/>
</dbReference>
<proteinExistence type="inferred from homology"/>
<dbReference type="GO" id="GO:0005886">
    <property type="term" value="C:plasma membrane"/>
    <property type="evidence" value="ECO:0007669"/>
    <property type="project" value="UniProtKB-SubCell"/>
</dbReference>
<evidence type="ECO:0000313" key="16">
    <source>
        <dbReference type="Proteomes" id="UP000178429"/>
    </source>
</evidence>
<keyword evidence="5" id="KW-0645">Protease</keyword>
<keyword evidence="11" id="KW-0482">Metalloprotease</keyword>
<sequence length="215" mass="23673">MLEFLFTNPILFFIWAAALLVAITIHEFAHAFAADRLGDPTPRIQGRLTLNPLAHLDPVGTLMLLLVRIGWGKPVQFDPYNLANPKRDTAIISFAGPLSNLLLASLLAIVLRFVTNPFSPAYSLANIIPPFIFLNVVLAIFNLVPIHPLDGGKILVGLLPREDAHRVDLFLRRYGIFILLLMIFPIFGPVSPVSMLISPIINFILGILMPGAPVI</sequence>
<feature type="transmembrane region" description="Helical" evidence="13">
    <location>
        <begin position="193"/>
        <end position="212"/>
    </location>
</feature>
<keyword evidence="12 13" id="KW-0472">Membrane</keyword>
<dbReference type="PANTHER" id="PTHR35864">
    <property type="entry name" value="ZINC METALLOPROTEASE MJ0611-RELATED"/>
    <property type="match status" value="1"/>
</dbReference>
<keyword evidence="10 13" id="KW-1133">Transmembrane helix</keyword>
<evidence type="ECO:0000256" key="12">
    <source>
        <dbReference type="ARBA" id="ARBA00023136"/>
    </source>
</evidence>
<keyword evidence="6 13" id="KW-0812">Transmembrane</keyword>
<dbReference type="CDD" id="cd06158">
    <property type="entry name" value="S2P-M50_like_1"/>
    <property type="match status" value="1"/>
</dbReference>
<dbReference type="GO" id="GO:0046872">
    <property type="term" value="F:metal ion binding"/>
    <property type="evidence" value="ECO:0007669"/>
    <property type="project" value="UniProtKB-KW"/>
</dbReference>
<feature type="transmembrane region" description="Helical" evidence="13">
    <location>
        <begin position="170"/>
        <end position="187"/>
    </location>
</feature>
<dbReference type="AlphaFoldDB" id="A0A1F8C3Q4"/>
<dbReference type="PANTHER" id="PTHR35864:SF1">
    <property type="entry name" value="ZINC METALLOPROTEASE YWHC-RELATED"/>
    <property type="match status" value="1"/>
</dbReference>
<evidence type="ECO:0000256" key="6">
    <source>
        <dbReference type="ARBA" id="ARBA00022692"/>
    </source>
</evidence>
<evidence type="ECO:0000256" key="3">
    <source>
        <dbReference type="ARBA" id="ARBA00007931"/>
    </source>
</evidence>
<comment type="similarity">
    <text evidence="3">Belongs to the peptidase M50B family.</text>
</comment>
<comment type="subcellular location">
    <subcellularLocation>
        <location evidence="2">Cell membrane</location>
        <topology evidence="2">Multi-pass membrane protein</topology>
    </subcellularLocation>
</comment>
<evidence type="ECO:0000256" key="9">
    <source>
        <dbReference type="ARBA" id="ARBA00022833"/>
    </source>
</evidence>
<evidence type="ECO:0000256" key="7">
    <source>
        <dbReference type="ARBA" id="ARBA00022723"/>
    </source>
</evidence>
<comment type="cofactor">
    <cofactor evidence="1">
        <name>Zn(2+)</name>
        <dbReference type="ChEBI" id="CHEBI:29105"/>
    </cofactor>
</comment>
<dbReference type="Pfam" id="PF02163">
    <property type="entry name" value="Peptidase_M50"/>
    <property type="match status" value="1"/>
</dbReference>
<evidence type="ECO:0000256" key="10">
    <source>
        <dbReference type="ARBA" id="ARBA00022989"/>
    </source>
</evidence>
<evidence type="ECO:0000256" key="2">
    <source>
        <dbReference type="ARBA" id="ARBA00004651"/>
    </source>
</evidence>
<feature type="transmembrane region" description="Helical" evidence="13">
    <location>
        <begin position="12"/>
        <end position="33"/>
    </location>
</feature>
<keyword evidence="4" id="KW-1003">Cell membrane</keyword>
<evidence type="ECO:0000256" key="11">
    <source>
        <dbReference type="ARBA" id="ARBA00023049"/>
    </source>
</evidence>
<comment type="caution">
    <text evidence="15">The sequence shown here is derived from an EMBL/GenBank/DDBJ whole genome shotgun (WGS) entry which is preliminary data.</text>
</comment>
<evidence type="ECO:0000313" key="15">
    <source>
        <dbReference type="EMBL" id="OGM70931.1"/>
    </source>
</evidence>
<evidence type="ECO:0000256" key="13">
    <source>
        <dbReference type="SAM" id="Phobius"/>
    </source>
</evidence>
<reference evidence="15 16" key="1">
    <citation type="journal article" date="2016" name="Nat. Commun.">
        <title>Thousands of microbial genomes shed light on interconnected biogeochemical processes in an aquifer system.</title>
        <authorList>
            <person name="Anantharaman K."/>
            <person name="Brown C.T."/>
            <person name="Hug L.A."/>
            <person name="Sharon I."/>
            <person name="Castelle C.J."/>
            <person name="Probst A.J."/>
            <person name="Thomas B.C."/>
            <person name="Singh A."/>
            <person name="Wilkins M.J."/>
            <person name="Karaoz U."/>
            <person name="Brodie E.L."/>
            <person name="Williams K.H."/>
            <person name="Hubbard S.S."/>
            <person name="Banfield J.F."/>
        </authorList>
    </citation>
    <scope>NUCLEOTIDE SEQUENCE [LARGE SCALE GENOMIC DNA]</scope>
</reference>
<evidence type="ECO:0000256" key="4">
    <source>
        <dbReference type="ARBA" id="ARBA00022475"/>
    </source>
</evidence>
<dbReference type="GO" id="GO:0008237">
    <property type="term" value="F:metallopeptidase activity"/>
    <property type="evidence" value="ECO:0007669"/>
    <property type="project" value="UniProtKB-KW"/>
</dbReference>
<dbReference type="InterPro" id="IPR052348">
    <property type="entry name" value="Metallopeptidase_M50B"/>
</dbReference>
<protein>
    <recommendedName>
        <fullName evidence="14">Peptidase M50 domain-containing protein</fullName>
    </recommendedName>
</protein>
<accession>A0A1F8C3Q4</accession>
<keyword evidence="7" id="KW-0479">Metal-binding</keyword>
<gene>
    <name evidence="15" type="ORF">A2975_01490</name>
</gene>
<dbReference type="InterPro" id="IPR044537">
    <property type="entry name" value="Rip2-like"/>
</dbReference>
<dbReference type="GO" id="GO:0006508">
    <property type="term" value="P:proteolysis"/>
    <property type="evidence" value="ECO:0007669"/>
    <property type="project" value="UniProtKB-KW"/>
</dbReference>